<dbReference type="OrthoDB" id="5953249at2759"/>
<dbReference type="EMBL" id="ML769688">
    <property type="protein sequence ID" value="KAE9389617.1"/>
    <property type="molecule type" value="Genomic_DNA"/>
</dbReference>
<organism evidence="3 4">
    <name type="scientific">Gymnopus androsaceus JB14</name>
    <dbReference type="NCBI Taxonomy" id="1447944"/>
    <lineage>
        <taxon>Eukaryota</taxon>
        <taxon>Fungi</taxon>
        <taxon>Dikarya</taxon>
        <taxon>Basidiomycota</taxon>
        <taxon>Agaricomycotina</taxon>
        <taxon>Agaricomycetes</taxon>
        <taxon>Agaricomycetidae</taxon>
        <taxon>Agaricales</taxon>
        <taxon>Marasmiineae</taxon>
        <taxon>Omphalotaceae</taxon>
        <taxon>Gymnopus</taxon>
    </lineage>
</organism>
<proteinExistence type="predicted"/>
<dbReference type="InterPro" id="IPR040151">
    <property type="entry name" value="Gfd2/YDR514C-like"/>
</dbReference>
<feature type="region of interest" description="Disordered" evidence="1">
    <location>
        <begin position="364"/>
        <end position="390"/>
    </location>
</feature>
<evidence type="ECO:0000259" key="2">
    <source>
        <dbReference type="Pfam" id="PF21762"/>
    </source>
</evidence>
<dbReference type="Proteomes" id="UP000799118">
    <property type="component" value="Unassembled WGS sequence"/>
</dbReference>
<accession>A0A6A4GX39</accession>
<dbReference type="PANTHER" id="PTHR28083">
    <property type="entry name" value="GOOD FOR FULL DBP5 ACTIVITY PROTEIN 2"/>
    <property type="match status" value="1"/>
</dbReference>
<dbReference type="SUPFAM" id="SSF53098">
    <property type="entry name" value="Ribonuclease H-like"/>
    <property type="match status" value="1"/>
</dbReference>
<keyword evidence="4" id="KW-1185">Reference proteome</keyword>
<feature type="compositionally biased region" description="Acidic residues" evidence="1">
    <location>
        <begin position="373"/>
        <end position="384"/>
    </location>
</feature>
<dbReference type="AlphaFoldDB" id="A0A6A4GX39"/>
<dbReference type="Pfam" id="PF21762">
    <property type="entry name" value="DEDDh_C"/>
    <property type="match status" value="1"/>
</dbReference>
<dbReference type="GO" id="GO:0005634">
    <property type="term" value="C:nucleus"/>
    <property type="evidence" value="ECO:0007669"/>
    <property type="project" value="TreeGrafter"/>
</dbReference>
<name>A0A6A4GX39_9AGAR</name>
<sequence>MVVASKIVTGYYRYTDIWFDWPKTCGEDAEVLKAALAHDSLVASEHPLHVDGVDGAQLYLGTLKDGESRLLFSSKQIDYVRYWLNAMGLTKNLVPLPYSDCLLRDQDLRGVSPQTFKTGGDLKFALKKLDKINKRLHKSNDPPLTFRRSCFENSRSLWQGKVGFWCAVDFESWERDHTLITEFGWSMVHWEGGDEIVEEGHLIVAEYKTYTNSVFVKGNRENYKWGQSEIVTKKQFKEKIQNLLARLRQNSHGFLVFHDSSQDIKDLKSLQVDLSGLSYTLPSGPSPDNGLFVVDTAELFGGLLGESNRIYGLEQMCNQLQIPTSFLHNAGNDAHYTLEALKAMASGNSIDLQRQDRWPTQNQAGAVTLKAPEEEDSDASDEEGIMNALI</sequence>
<dbReference type="InterPro" id="IPR048519">
    <property type="entry name" value="Gfd2/YDR514C-like_C"/>
</dbReference>
<evidence type="ECO:0000313" key="4">
    <source>
        <dbReference type="Proteomes" id="UP000799118"/>
    </source>
</evidence>
<gene>
    <name evidence="3" type="ORF">BT96DRAFT_1024968</name>
</gene>
<evidence type="ECO:0000256" key="1">
    <source>
        <dbReference type="SAM" id="MobiDB-lite"/>
    </source>
</evidence>
<reference evidence="3" key="1">
    <citation type="journal article" date="2019" name="Environ. Microbiol.">
        <title>Fungal ecological strategies reflected in gene transcription - a case study of two litter decomposers.</title>
        <authorList>
            <person name="Barbi F."/>
            <person name="Kohler A."/>
            <person name="Barry K."/>
            <person name="Baskaran P."/>
            <person name="Daum C."/>
            <person name="Fauchery L."/>
            <person name="Ihrmark K."/>
            <person name="Kuo A."/>
            <person name="LaButti K."/>
            <person name="Lipzen A."/>
            <person name="Morin E."/>
            <person name="Grigoriev I.V."/>
            <person name="Henrissat B."/>
            <person name="Lindahl B."/>
            <person name="Martin F."/>
        </authorList>
    </citation>
    <scope>NUCLEOTIDE SEQUENCE</scope>
    <source>
        <strain evidence="3">JB14</strain>
    </source>
</reference>
<dbReference type="InterPro" id="IPR012337">
    <property type="entry name" value="RNaseH-like_sf"/>
</dbReference>
<dbReference type="GO" id="GO:0003676">
    <property type="term" value="F:nucleic acid binding"/>
    <property type="evidence" value="ECO:0007669"/>
    <property type="project" value="InterPro"/>
</dbReference>
<dbReference type="Gene3D" id="3.30.420.10">
    <property type="entry name" value="Ribonuclease H-like superfamily/Ribonuclease H"/>
    <property type="match status" value="1"/>
</dbReference>
<dbReference type="PANTHER" id="PTHR28083:SF1">
    <property type="entry name" value="GOOD FOR FULL DBP5 ACTIVITY PROTEIN 2"/>
    <property type="match status" value="1"/>
</dbReference>
<feature type="domain" description="Gfd2/YDR514C-like C-terminal" evidence="2">
    <location>
        <begin position="165"/>
        <end position="344"/>
    </location>
</feature>
<dbReference type="InterPro" id="IPR036397">
    <property type="entry name" value="RNaseH_sf"/>
</dbReference>
<protein>
    <recommendedName>
        <fullName evidence="2">Gfd2/YDR514C-like C-terminal domain-containing protein</fullName>
    </recommendedName>
</protein>
<evidence type="ECO:0000313" key="3">
    <source>
        <dbReference type="EMBL" id="KAE9389617.1"/>
    </source>
</evidence>